<comment type="catalytic activity">
    <reaction evidence="15">
        <text>(2R,3R)-2,3-dihydroxy-3-methylpentanoate = (S)-3-methyl-2-oxopentanoate + H2O</text>
        <dbReference type="Rhea" id="RHEA:27694"/>
        <dbReference type="ChEBI" id="CHEBI:15377"/>
        <dbReference type="ChEBI" id="CHEBI:35146"/>
        <dbReference type="ChEBI" id="CHEBI:49258"/>
        <dbReference type="EC" id="4.2.1.9"/>
    </reaction>
</comment>
<comment type="cofactor">
    <cofactor evidence="15">
        <name>[2Fe-2S] cluster</name>
        <dbReference type="ChEBI" id="CHEBI:190135"/>
    </cofactor>
    <text evidence="15">Binds 1 [2Fe-2S] cluster per subunit. This cluster acts as a Lewis acid cofactor.</text>
</comment>
<dbReference type="GO" id="GO:0005829">
    <property type="term" value="C:cytosol"/>
    <property type="evidence" value="ECO:0007669"/>
    <property type="project" value="TreeGrafter"/>
</dbReference>
<gene>
    <name evidence="15" type="primary">ilvD</name>
    <name evidence="18" type="ORF">SAMN02745163_00283</name>
</gene>
<dbReference type="PROSITE" id="PS00887">
    <property type="entry name" value="ILVD_EDD_2"/>
    <property type="match status" value="1"/>
</dbReference>
<dbReference type="InterPro" id="IPR020558">
    <property type="entry name" value="DiOHA_6PGluconate_deHydtase_CS"/>
</dbReference>
<dbReference type="GO" id="GO:0051537">
    <property type="term" value="F:2 iron, 2 sulfur cluster binding"/>
    <property type="evidence" value="ECO:0007669"/>
    <property type="project" value="UniProtKB-UniRule"/>
</dbReference>
<reference evidence="18 19" key="1">
    <citation type="submission" date="2016-11" db="EMBL/GenBank/DDBJ databases">
        <authorList>
            <person name="Jaros S."/>
            <person name="Januszkiewicz K."/>
            <person name="Wedrychowicz H."/>
        </authorList>
    </citation>
    <scope>NUCLEOTIDE SEQUENCE [LARGE SCALE GENOMIC DNA]</scope>
    <source>
        <strain evidence="18 19">DSM 21758</strain>
    </source>
</reference>
<keyword evidence="8 15" id="KW-0411">Iron-sulfur</keyword>
<dbReference type="AlphaFoldDB" id="A0A1M6B8V7"/>
<keyword evidence="9 15" id="KW-0456">Lyase</keyword>
<dbReference type="SUPFAM" id="SSF143975">
    <property type="entry name" value="IlvD/EDD N-terminal domain-like"/>
    <property type="match status" value="1"/>
</dbReference>
<dbReference type="STRING" id="1121302.SAMN02745163_00283"/>
<dbReference type="FunFam" id="3.50.30.80:FF:000001">
    <property type="entry name" value="Dihydroxy-acid dehydratase"/>
    <property type="match status" value="1"/>
</dbReference>
<comment type="catalytic activity">
    <reaction evidence="11">
        <text>(2R)-2,3-dihydroxy-3-methylbutanoate = 3-methyl-2-oxobutanoate + H2O</text>
        <dbReference type="Rhea" id="RHEA:24809"/>
        <dbReference type="ChEBI" id="CHEBI:11851"/>
        <dbReference type="ChEBI" id="CHEBI:15377"/>
        <dbReference type="ChEBI" id="CHEBI:49072"/>
        <dbReference type="EC" id="4.2.1.9"/>
    </reaction>
    <physiologicalReaction direction="left-to-right" evidence="11">
        <dbReference type="Rhea" id="RHEA:24810"/>
    </physiologicalReaction>
</comment>
<dbReference type="GO" id="GO:0009097">
    <property type="term" value="P:isoleucine biosynthetic process"/>
    <property type="evidence" value="ECO:0007669"/>
    <property type="project" value="UniProtKB-UniRule"/>
</dbReference>
<dbReference type="UniPathway" id="UPA00049">
    <property type="reaction ID" value="UER00061"/>
</dbReference>
<evidence type="ECO:0000256" key="6">
    <source>
        <dbReference type="ARBA" id="ARBA00022842"/>
    </source>
</evidence>
<dbReference type="Proteomes" id="UP000184310">
    <property type="component" value="Unassembled WGS sequence"/>
</dbReference>
<evidence type="ECO:0000313" key="18">
    <source>
        <dbReference type="EMBL" id="SHI45008.1"/>
    </source>
</evidence>
<dbReference type="Pfam" id="PF00920">
    <property type="entry name" value="ILVD_EDD_N"/>
    <property type="match status" value="1"/>
</dbReference>
<feature type="binding site" evidence="15">
    <location>
        <position position="120"/>
    </location>
    <ligand>
        <name>Mg(2+)</name>
        <dbReference type="ChEBI" id="CHEBI:18420"/>
    </ligand>
</feature>
<evidence type="ECO:0000256" key="11">
    <source>
        <dbReference type="ARBA" id="ARBA00029304"/>
    </source>
</evidence>
<feature type="domain" description="Dihydroxy-acid/6-phosphogluconate dehydratase C-terminal" evidence="17">
    <location>
        <begin position="359"/>
        <end position="549"/>
    </location>
</feature>
<dbReference type="NCBIfam" id="NF002068">
    <property type="entry name" value="PRK00911.1"/>
    <property type="match status" value="1"/>
</dbReference>
<comment type="pathway">
    <text evidence="12 15">Amino-acid biosynthesis; L-valine biosynthesis; L-valine from pyruvate: step 3/4.</text>
</comment>
<keyword evidence="19" id="KW-1185">Reference proteome</keyword>
<comment type="similarity">
    <text evidence="2 15">Belongs to the IlvD/Edd family.</text>
</comment>
<evidence type="ECO:0000259" key="16">
    <source>
        <dbReference type="Pfam" id="PF00920"/>
    </source>
</evidence>
<dbReference type="InterPro" id="IPR056740">
    <property type="entry name" value="ILV_EDD_C"/>
</dbReference>
<evidence type="ECO:0000256" key="15">
    <source>
        <dbReference type="HAMAP-Rule" id="MF_00012"/>
    </source>
</evidence>
<comment type="function">
    <text evidence="15">Functions in the biosynthesis of branched-chain amino acids. Catalyzes the dehydration of (2R,3R)-2,3-dihydroxy-3-methylpentanoate (2,3-dihydroxy-3-methylvalerate) into 2-oxo-3-methylpentanoate (2-oxo-3-methylvalerate) and of (2R)-2,3-dihydroxy-3-methylbutanoate (2,3-dihydroxyisovalerate) into 2-oxo-3-methylbutanoate (2-oxoisovalerate), the penultimate precursor to L-isoleucine and L-valine, respectively.</text>
</comment>
<dbReference type="EMBL" id="FQZB01000003">
    <property type="protein sequence ID" value="SHI45008.1"/>
    <property type="molecule type" value="Genomic_DNA"/>
</dbReference>
<evidence type="ECO:0000256" key="14">
    <source>
        <dbReference type="ARBA" id="ARBA00029490"/>
    </source>
</evidence>
<name>A0A1M6B8V7_9CLOT</name>
<keyword evidence="10 15" id="KW-0100">Branched-chain amino acid biosynthesis</keyword>
<dbReference type="InterPro" id="IPR004404">
    <property type="entry name" value="DihydroxyA_deHydtase"/>
</dbReference>
<dbReference type="EC" id="4.2.1.9" evidence="14 15"/>
<evidence type="ECO:0000256" key="2">
    <source>
        <dbReference type="ARBA" id="ARBA00006486"/>
    </source>
</evidence>
<feature type="modified residue" description="N6-carboxylysine" evidence="15">
    <location>
        <position position="121"/>
    </location>
</feature>
<dbReference type="Gene3D" id="3.50.30.80">
    <property type="entry name" value="IlvD/EDD C-terminal domain-like"/>
    <property type="match status" value="1"/>
</dbReference>
<feature type="binding site" evidence="15">
    <location>
        <position position="78"/>
    </location>
    <ligand>
        <name>Mg(2+)</name>
        <dbReference type="ChEBI" id="CHEBI:18420"/>
    </ligand>
</feature>
<keyword evidence="7 15" id="KW-0408">Iron</keyword>
<dbReference type="InterPro" id="IPR037237">
    <property type="entry name" value="IlvD/EDD_N"/>
</dbReference>
<dbReference type="Pfam" id="PF24877">
    <property type="entry name" value="ILV_EDD_C"/>
    <property type="match status" value="1"/>
</dbReference>
<dbReference type="UniPathway" id="UPA00047">
    <property type="reaction ID" value="UER00057"/>
</dbReference>
<dbReference type="InterPro" id="IPR000581">
    <property type="entry name" value="ILV_EDD_N"/>
</dbReference>
<feature type="domain" description="Dihydroxy-acid/6-phosphogluconate dehydratase N-terminal" evidence="16">
    <location>
        <begin position="31"/>
        <end position="347"/>
    </location>
</feature>
<protein>
    <recommendedName>
        <fullName evidence="14 15">Dihydroxy-acid dehydratase</fullName>
        <shortName evidence="15">DAD</shortName>
        <ecNumber evidence="14 15">4.2.1.9</ecNumber>
    </recommendedName>
</protein>
<dbReference type="SUPFAM" id="SSF52016">
    <property type="entry name" value="LeuD/IlvD-like"/>
    <property type="match status" value="1"/>
</dbReference>
<evidence type="ECO:0000256" key="1">
    <source>
        <dbReference type="ARBA" id="ARBA00001946"/>
    </source>
</evidence>
<accession>A0A1M6B8V7</accession>
<keyword evidence="4 15" id="KW-0001">2Fe-2S</keyword>
<evidence type="ECO:0000256" key="7">
    <source>
        <dbReference type="ARBA" id="ARBA00023004"/>
    </source>
</evidence>
<feature type="binding site" description="via carbamate group" evidence="15">
    <location>
        <position position="121"/>
    </location>
    <ligand>
        <name>Mg(2+)</name>
        <dbReference type="ChEBI" id="CHEBI:18420"/>
    </ligand>
</feature>
<evidence type="ECO:0000259" key="17">
    <source>
        <dbReference type="Pfam" id="PF24877"/>
    </source>
</evidence>
<comment type="caution">
    <text evidence="15">Lacks conserved residue(s) required for the propagation of feature annotation.</text>
</comment>
<dbReference type="OrthoDB" id="9807077at2"/>
<evidence type="ECO:0000256" key="13">
    <source>
        <dbReference type="ARBA" id="ARBA00029437"/>
    </source>
</evidence>
<dbReference type="InterPro" id="IPR042096">
    <property type="entry name" value="Dihydro-acid_dehy_C"/>
</dbReference>
<evidence type="ECO:0000256" key="8">
    <source>
        <dbReference type="ARBA" id="ARBA00023014"/>
    </source>
</evidence>
<evidence type="ECO:0000256" key="4">
    <source>
        <dbReference type="ARBA" id="ARBA00022714"/>
    </source>
</evidence>
<sequence length="552" mass="58762">MKSDLIKNGVDRAPHRSLLKAAGFSDEELKRPLIGVVSSQNDIIPGHINLDKITEAVKKGVLMAGGTPIVFPVIGVCDGIAMGHEGMKYSLATREIIADSVECMVKAHCFDGLVIIPNCDKIVPGVIMGALRVNVPTVLVSGGAMLSGKVNGEAASLSTVFEAVGGYTANKISLEELKDIENKSCPTCGSCSGMFTANSMNCLSEVLGIALPGNGTIPAVYSERIILAKHAGMSVMKLVEKDIKPRDIINEKSIRNALTVDMALGCSTNSVLHLAAIANEAKVEFNLDMINEISNSTPNICKLSPAGKHHIEDLYRAGGISAVIKELSKLNLLDLNCITATSRTHAANIKNAKVLDRSVIKEVEEPYSNYGGLAVLRGNLALDGAVVKKSAVLKEMYVHQGPARVFNSEEDAIKAIYEKKINKGDVVVIRYEGPKGGPGMREMLSPTSAIAGMGLDKYVALITDGRFSGATKGASIGHVSPEAAEGGIIALVEEGDIISININECKLELLVSEEELNVRRKSFKPLEPKIKEGYLARYSRLVSSANFGAVLK</sequence>
<dbReference type="GO" id="GO:0004160">
    <property type="term" value="F:dihydroxy-acid dehydratase activity"/>
    <property type="evidence" value="ECO:0007669"/>
    <property type="project" value="UniProtKB-UniRule"/>
</dbReference>
<keyword evidence="6 15" id="KW-0460">Magnesium</keyword>
<evidence type="ECO:0000256" key="9">
    <source>
        <dbReference type="ARBA" id="ARBA00023239"/>
    </source>
</evidence>
<feature type="active site" description="Proton acceptor" evidence="15">
    <location>
        <position position="468"/>
    </location>
</feature>
<evidence type="ECO:0000256" key="10">
    <source>
        <dbReference type="ARBA" id="ARBA00023304"/>
    </source>
</evidence>
<evidence type="ECO:0000256" key="3">
    <source>
        <dbReference type="ARBA" id="ARBA00022605"/>
    </source>
</evidence>
<comment type="pathway">
    <text evidence="13 15">Amino-acid biosynthesis; L-isoleucine biosynthesis; L-isoleucine from 2-oxobutanoate: step 3/4.</text>
</comment>
<keyword evidence="5 15" id="KW-0479">Metal-binding</keyword>
<dbReference type="HAMAP" id="MF_00012">
    <property type="entry name" value="IlvD"/>
    <property type="match status" value="1"/>
</dbReference>
<dbReference type="PANTHER" id="PTHR43661">
    <property type="entry name" value="D-XYLONATE DEHYDRATASE"/>
    <property type="match status" value="1"/>
</dbReference>
<feature type="binding site" evidence="15">
    <location>
        <position position="442"/>
    </location>
    <ligand>
        <name>Mg(2+)</name>
        <dbReference type="ChEBI" id="CHEBI:18420"/>
    </ligand>
</feature>
<dbReference type="RefSeq" id="WP_072984535.1">
    <property type="nucleotide sequence ID" value="NZ_FQZB01000003.1"/>
</dbReference>
<dbReference type="GO" id="GO:0000287">
    <property type="term" value="F:magnesium ion binding"/>
    <property type="evidence" value="ECO:0007669"/>
    <property type="project" value="UniProtKB-UniRule"/>
</dbReference>
<comment type="cofactor">
    <cofactor evidence="1 15">
        <name>Mg(2+)</name>
        <dbReference type="ChEBI" id="CHEBI:18420"/>
    </cofactor>
</comment>
<evidence type="ECO:0000256" key="5">
    <source>
        <dbReference type="ARBA" id="ARBA00022723"/>
    </source>
</evidence>
<dbReference type="NCBIfam" id="TIGR00110">
    <property type="entry name" value="ilvD"/>
    <property type="match status" value="1"/>
</dbReference>
<dbReference type="PROSITE" id="PS00886">
    <property type="entry name" value="ILVD_EDD_1"/>
    <property type="match status" value="1"/>
</dbReference>
<organism evidence="18 19">
    <name type="scientific">Clostridium cavendishii DSM 21758</name>
    <dbReference type="NCBI Taxonomy" id="1121302"/>
    <lineage>
        <taxon>Bacteria</taxon>
        <taxon>Bacillati</taxon>
        <taxon>Bacillota</taxon>
        <taxon>Clostridia</taxon>
        <taxon>Eubacteriales</taxon>
        <taxon>Clostridiaceae</taxon>
        <taxon>Clostridium</taxon>
    </lineage>
</organism>
<evidence type="ECO:0000313" key="19">
    <source>
        <dbReference type="Proteomes" id="UP000184310"/>
    </source>
</evidence>
<dbReference type="PANTHER" id="PTHR43661:SF3">
    <property type="entry name" value="D-XYLONATE DEHYDRATASE YAGF-RELATED"/>
    <property type="match status" value="1"/>
</dbReference>
<evidence type="ECO:0000256" key="12">
    <source>
        <dbReference type="ARBA" id="ARBA00029436"/>
    </source>
</evidence>
<comment type="subunit">
    <text evidence="15">Homodimer.</text>
</comment>
<keyword evidence="3 15" id="KW-0028">Amino-acid biosynthesis</keyword>
<proteinExistence type="inferred from homology"/>
<dbReference type="GO" id="GO:0009099">
    <property type="term" value="P:L-valine biosynthetic process"/>
    <property type="evidence" value="ECO:0007669"/>
    <property type="project" value="UniProtKB-UniRule"/>
</dbReference>